<dbReference type="GO" id="GO:0009231">
    <property type="term" value="P:riboflavin biosynthetic process"/>
    <property type="evidence" value="ECO:0007669"/>
    <property type="project" value="InterPro"/>
</dbReference>
<evidence type="ECO:0000313" key="2">
    <source>
        <dbReference type="EMBL" id="NDL66470.1"/>
    </source>
</evidence>
<accession>A0A7X5HTN0</accession>
<dbReference type="PANTHER" id="PTHR38011:SF11">
    <property type="entry name" value="2,5-DIAMINO-6-RIBOSYLAMINO-4(3H)-PYRIMIDINONE 5'-PHOSPHATE REDUCTASE"/>
    <property type="match status" value="1"/>
</dbReference>
<dbReference type="Gene3D" id="3.40.430.10">
    <property type="entry name" value="Dihydrofolate Reductase, subunit A"/>
    <property type="match status" value="1"/>
</dbReference>
<dbReference type="PANTHER" id="PTHR38011">
    <property type="entry name" value="DIHYDROFOLATE REDUCTASE FAMILY PROTEIN (AFU_ORTHOLOGUE AFUA_8G06820)"/>
    <property type="match status" value="1"/>
</dbReference>
<keyword evidence="3" id="KW-1185">Reference proteome</keyword>
<dbReference type="EMBL" id="JAAEEH010000003">
    <property type="protein sequence ID" value="NDL66470.1"/>
    <property type="molecule type" value="Genomic_DNA"/>
</dbReference>
<dbReference type="Pfam" id="PF01872">
    <property type="entry name" value="RibD_C"/>
    <property type="match status" value="1"/>
</dbReference>
<organism evidence="2 3">
    <name type="scientific">Anaerotalea alkaliphila</name>
    <dbReference type="NCBI Taxonomy" id="2662126"/>
    <lineage>
        <taxon>Bacteria</taxon>
        <taxon>Bacillati</taxon>
        <taxon>Bacillota</taxon>
        <taxon>Clostridia</taxon>
        <taxon>Eubacteriales</taxon>
        <taxon>Anaerotalea</taxon>
    </lineage>
</organism>
<proteinExistence type="predicted"/>
<dbReference type="GO" id="GO:0008703">
    <property type="term" value="F:5-amino-6-(5-phosphoribosylamino)uracil reductase activity"/>
    <property type="evidence" value="ECO:0007669"/>
    <property type="project" value="InterPro"/>
</dbReference>
<sequence length="180" mass="20076">MGREVVLYIAASLDGYIARKDGSLDWLPAIGQEVPEVEEAYEAFYGTVDTVVMGRKTYEQVVREISPEHWPYEGKKCYVASSGEPEEDGRVEWVGGDLVRFLSYLKRTPGKDIWIVGGSRLLAPLVEAGAIDRYIITIIPVLLGEGIPLFVESGKENRLELEGVRPLDGMVELRYRKGNA</sequence>
<gene>
    <name evidence="2" type="ORF">GXN74_01740</name>
</gene>
<dbReference type="Proteomes" id="UP000461585">
    <property type="component" value="Unassembled WGS sequence"/>
</dbReference>
<dbReference type="InterPro" id="IPR002734">
    <property type="entry name" value="RibDG_C"/>
</dbReference>
<protein>
    <submittedName>
        <fullName evidence="2">Dihydrofolate reductase</fullName>
    </submittedName>
</protein>
<evidence type="ECO:0000313" key="3">
    <source>
        <dbReference type="Proteomes" id="UP000461585"/>
    </source>
</evidence>
<dbReference type="RefSeq" id="WP_162369201.1">
    <property type="nucleotide sequence ID" value="NZ_JAAEEH010000003.1"/>
</dbReference>
<comment type="caution">
    <text evidence="2">The sequence shown here is derived from an EMBL/GenBank/DDBJ whole genome shotgun (WGS) entry which is preliminary data.</text>
</comment>
<reference evidence="2 3" key="1">
    <citation type="submission" date="2020-01" db="EMBL/GenBank/DDBJ databases">
        <title>Anaeroalcalibacter tamaniensis gen. nov., sp. nov., moderately halophilic strictly anaerobic fermenter bacterium from mud volcano of Taman peninsula.</title>
        <authorList>
            <person name="Frolova A."/>
            <person name="Merkel A.Y."/>
            <person name="Slobodkin A.I."/>
        </authorList>
    </citation>
    <scope>NUCLEOTIDE SEQUENCE [LARGE SCALE GENOMIC DNA]</scope>
    <source>
        <strain evidence="2 3">F-3ap</strain>
    </source>
</reference>
<dbReference type="AlphaFoldDB" id="A0A7X5HTN0"/>
<feature type="domain" description="Bacterial bifunctional deaminase-reductase C-terminal" evidence="1">
    <location>
        <begin position="5"/>
        <end position="168"/>
    </location>
</feature>
<evidence type="ECO:0000259" key="1">
    <source>
        <dbReference type="Pfam" id="PF01872"/>
    </source>
</evidence>
<name>A0A7X5HTN0_9FIRM</name>
<dbReference type="InterPro" id="IPR050765">
    <property type="entry name" value="Riboflavin_Biosynth_HTPR"/>
</dbReference>
<dbReference type="InterPro" id="IPR024072">
    <property type="entry name" value="DHFR-like_dom_sf"/>
</dbReference>
<dbReference type="SUPFAM" id="SSF53597">
    <property type="entry name" value="Dihydrofolate reductase-like"/>
    <property type="match status" value="1"/>
</dbReference>